<keyword evidence="3" id="KW-1185">Reference proteome</keyword>
<name>A0ABZ2V055_9RHOB</name>
<keyword evidence="1" id="KW-0812">Transmembrane</keyword>
<dbReference type="EMBL" id="CP150951">
    <property type="protein sequence ID" value="WZC47448.1"/>
    <property type="molecule type" value="Genomic_DNA"/>
</dbReference>
<proteinExistence type="predicted"/>
<protein>
    <submittedName>
        <fullName evidence="2">Uncharacterized protein</fullName>
    </submittedName>
</protein>
<evidence type="ECO:0000313" key="2">
    <source>
        <dbReference type="EMBL" id="WZC47448.1"/>
    </source>
</evidence>
<keyword evidence="1" id="KW-0472">Membrane</keyword>
<gene>
    <name evidence="2" type="ORF">AABB29_10950</name>
</gene>
<accession>A0ABZ2V055</accession>
<keyword evidence="1" id="KW-1133">Transmembrane helix</keyword>
<reference evidence="3" key="1">
    <citation type="submission" date="2024-04" db="EMBL/GenBank/DDBJ databases">
        <title>Phylogenomic analyses of a clade within the roseobacter group suggest taxonomic reassignments of species of the genera Aestuariivita, Citreicella, Loktanella, Nautella, Pelagibaca, Ruegeria, Thalassobius, Thiobacimonas and Tropicibacter, and the proposal o.</title>
        <authorList>
            <person name="Jeon C.O."/>
        </authorList>
    </citation>
    <scope>NUCLEOTIDE SEQUENCE [LARGE SCALE GENOMIC DNA]</scope>
    <source>
        <strain evidence="3">BS5-3</strain>
    </source>
</reference>
<feature type="transmembrane region" description="Helical" evidence="1">
    <location>
        <begin position="384"/>
        <end position="410"/>
    </location>
</feature>
<dbReference type="Proteomes" id="UP001440612">
    <property type="component" value="Chromosome"/>
</dbReference>
<evidence type="ECO:0000313" key="3">
    <source>
        <dbReference type="Proteomes" id="UP001440612"/>
    </source>
</evidence>
<sequence>MDVDEVRDRDSLRRYLDHLPQYERMEVARRVSFNSAFRVFPILALDLSEEEWAQQLNLSPLPFFGCLATAEAGGLRASASFSAAIRGVTCAANQLETEVAVKPQRDGNAASASNALPNAMFAAINAATFWRSHKTTDRMGSAIAAVVCATAASEHLDLWELIRADLVGNELIWPDGMPVGFEQTWQNATEVMRERPVDWSVWINWYNRILGARDWHPRAMWNVLQNMTPEDWKKGPEHINPMFDEVLALYLEEDQKRTGAPKSSQPIASQQILATRSAMIENRRQLPASFDAVIGLITLEIERLQRKNYQSDDERDEAKRQIGVLTSMHEAVLGLADLVPETDHMPQGDAEQAVGLVRLYLGKFKEWPRANVDELVDNTCRLGLVGATAVTLPLLGVSATVAATAGAVFFGGERILKNIKSAKDAIH</sequence>
<organism evidence="2 3">
    <name type="scientific">Yoonia phaeophyticola</name>
    <dbReference type="NCBI Taxonomy" id="3137369"/>
    <lineage>
        <taxon>Bacteria</taxon>
        <taxon>Pseudomonadati</taxon>
        <taxon>Pseudomonadota</taxon>
        <taxon>Alphaproteobacteria</taxon>
        <taxon>Rhodobacterales</taxon>
        <taxon>Paracoccaceae</taxon>
        <taxon>Yoonia</taxon>
    </lineage>
</organism>
<dbReference type="RefSeq" id="WP_341365568.1">
    <property type="nucleotide sequence ID" value="NZ_CP150951.2"/>
</dbReference>
<evidence type="ECO:0000256" key="1">
    <source>
        <dbReference type="SAM" id="Phobius"/>
    </source>
</evidence>